<dbReference type="PANTHER" id="PTHR48081">
    <property type="entry name" value="AB HYDROLASE SUPERFAMILY PROTEIN C4A8.06C"/>
    <property type="match status" value="1"/>
</dbReference>
<evidence type="ECO:0000313" key="5">
    <source>
        <dbReference type="Proteomes" id="UP001155241"/>
    </source>
</evidence>
<feature type="domain" description="BD-FAE-like" evidence="3">
    <location>
        <begin position="45"/>
        <end position="241"/>
    </location>
</feature>
<dbReference type="InterPro" id="IPR050300">
    <property type="entry name" value="GDXG_lipolytic_enzyme"/>
</dbReference>
<dbReference type="PANTHER" id="PTHR48081:SF6">
    <property type="entry name" value="PEPTIDASE S9 PROLYL OLIGOPEPTIDASE CATALYTIC DOMAIN-CONTAINING PROTEIN"/>
    <property type="match status" value="1"/>
</dbReference>
<accession>A0A9X2F6N9</accession>
<evidence type="ECO:0000313" key="4">
    <source>
        <dbReference type="EMBL" id="MCO6042789.1"/>
    </source>
</evidence>
<dbReference type="EMBL" id="JAMXLR010000011">
    <property type="protein sequence ID" value="MCO6042789.1"/>
    <property type="molecule type" value="Genomic_DNA"/>
</dbReference>
<dbReference type="Gene3D" id="3.40.50.1820">
    <property type="entry name" value="alpha/beta hydrolase"/>
    <property type="match status" value="1"/>
</dbReference>
<gene>
    <name evidence="4" type="ORF">NG895_02610</name>
</gene>
<dbReference type="Pfam" id="PF20434">
    <property type="entry name" value="BD-FAE"/>
    <property type="match status" value="1"/>
</dbReference>
<sequence length="290" mass="31476">MNTSSDAQQEIPLWPEGNPANQGTGEAVTEPSPNRLVVHHRPSVDMYVPEKFSTGAAVLVCPGGGYGVLAIDHEGEQVAQWLNARGIAAFVLKYRCGGGENGHPVPLNDALRGMRLIRSMAEEIGIEPDRVGVMGFSAGGHLASSVSTLWDEGNPEADDAIDRLSSRPDFSILVYPVISMRMVATHSGSRRNLLGDNPDEALVAKMSTDEQVNDKTPPTFLAHASDDRGVVPANSIQYFEALVKHGVPCELHMYEHGGHGFGMNTLKTKQNQWLDDLDVWLQRQVGTDDQ</sequence>
<dbReference type="AlphaFoldDB" id="A0A9X2F6N9"/>
<name>A0A9X2F6N9_9BACT</name>
<evidence type="ECO:0000256" key="1">
    <source>
        <dbReference type="ARBA" id="ARBA00022801"/>
    </source>
</evidence>
<dbReference type="InterPro" id="IPR029058">
    <property type="entry name" value="AB_hydrolase_fold"/>
</dbReference>
<reference evidence="4" key="1">
    <citation type="submission" date="2022-06" db="EMBL/GenBank/DDBJ databases">
        <title>Aeoliella straminimaris, a novel planctomycete from sediments.</title>
        <authorList>
            <person name="Vitorino I.R."/>
            <person name="Lage O.M."/>
        </authorList>
    </citation>
    <scope>NUCLEOTIDE SEQUENCE</scope>
    <source>
        <strain evidence="4">ICT_H6.2</strain>
    </source>
</reference>
<dbReference type="RefSeq" id="WP_252850889.1">
    <property type="nucleotide sequence ID" value="NZ_JAMXLR010000011.1"/>
</dbReference>
<evidence type="ECO:0000259" key="3">
    <source>
        <dbReference type="Pfam" id="PF20434"/>
    </source>
</evidence>
<dbReference type="Proteomes" id="UP001155241">
    <property type="component" value="Unassembled WGS sequence"/>
</dbReference>
<dbReference type="InterPro" id="IPR049492">
    <property type="entry name" value="BD-FAE-like_dom"/>
</dbReference>
<keyword evidence="5" id="KW-1185">Reference proteome</keyword>
<evidence type="ECO:0000256" key="2">
    <source>
        <dbReference type="SAM" id="MobiDB-lite"/>
    </source>
</evidence>
<proteinExistence type="predicted"/>
<feature type="region of interest" description="Disordered" evidence="2">
    <location>
        <begin position="1"/>
        <end position="30"/>
    </location>
</feature>
<dbReference type="GO" id="GO:0016787">
    <property type="term" value="F:hydrolase activity"/>
    <property type="evidence" value="ECO:0007669"/>
    <property type="project" value="UniProtKB-KW"/>
</dbReference>
<organism evidence="4 5">
    <name type="scientific">Aeoliella straminimaris</name>
    <dbReference type="NCBI Taxonomy" id="2954799"/>
    <lineage>
        <taxon>Bacteria</taxon>
        <taxon>Pseudomonadati</taxon>
        <taxon>Planctomycetota</taxon>
        <taxon>Planctomycetia</taxon>
        <taxon>Pirellulales</taxon>
        <taxon>Lacipirellulaceae</taxon>
        <taxon>Aeoliella</taxon>
    </lineage>
</organism>
<comment type="caution">
    <text evidence="4">The sequence shown here is derived from an EMBL/GenBank/DDBJ whole genome shotgun (WGS) entry which is preliminary data.</text>
</comment>
<protein>
    <submittedName>
        <fullName evidence="4">Alpha/beta hydrolase</fullName>
    </submittedName>
</protein>
<keyword evidence="1 4" id="KW-0378">Hydrolase</keyword>
<dbReference type="SUPFAM" id="SSF53474">
    <property type="entry name" value="alpha/beta-Hydrolases"/>
    <property type="match status" value="1"/>
</dbReference>